<name>A0A7W7HKU8_9ACTN</name>
<sequence>MADLLQLLDQLLTVSHHGGPEDIAAAATRFAPLVDAQEMVVYLVDYGPRHPRPLPGPDTLSRDPIAVDGTLPGRPKIAARTPCRGVVIRSGSSR</sequence>
<reference evidence="1 4" key="2">
    <citation type="submission" date="2021-01" db="EMBL/GenBank/DDBJ databases">
        <title>Whole genome shotgun sequence of Actinoplanes lobatus NBRC 12513.</title>
        <authorList>
            <person name="Komaki H."/>
            <person name="Tamura T."/>
        </authorList>
    </citation>
    <scope>NUCLEOTIDE SEQUENCE [LARGE SCALE GENOMIC DNA]</scope>
    <source>
        <strain evidence="1 4">NBRC 12513</strain>
    </source>
</reference>
<dbReference type="Proteomes" id="UP000631312">
    <property type="component" value="Unassembled WGS sequence"/>
</dbReference>
<dbReference type="EMBL" id="BOMP01000188">
    <property type="protein sequence ID" value="GIE46115.1"/>
    <property type="molecule type" value="Genomic_DNA"/>
</dbReference>
<evidence type="ECO:0000313" key="4">
    <source>
        <dbReference type="Proteomes" id="UP000631312"/>
    </source>
</evidence>
<evidence type="ECO:0000313" key="3">
    <source>
        <dbReference type="Proteomes" id="UP000590511"/>
    </source>
</evidence>
<organism evidence="2 3">
    <name type="scientific">Actinoplanes lobatus</name>
    <dbReference type="NCBI Taxonomy" id="113568"/>
    <lineage>
        <taxon>Bacteria</taxon>
        <taxon>Bacillati</taxon>
        <taxon>Actinomycetota</taxon>
        <taxon>Actinomycetes</taxon>
        <taxon>Micromonosporales</taxon>
        <taxon>Micromonosporaceae</taxon>
        <taxon>Actinoplanes</taxon>
    </lineage>
</organism>
<protein>
    <submittedName>
        <fullName evidence="2">Uncharacterized protein</fullName>
    </submittedName>
</protein>
<gene>
    <name evidence="1" type="ORF">Alo02nite_90130</name>
    <name evidence="2" type="ORF">BJ964_006567</name>
</gene>
<evidence type="ECO:0000313" key="1">
    <source>
        <dbReference type="EMBL" id="GIE46115.1"/>
    </source>
</evidence>
<keyword evidence="4" id="KW-1185">Reference proteome</keyword>
<evidence type="ECO:0000313" key="2">
    <source>
        <dbReference type="EMBL" id="MBB4752406.1"/>
    </source>
</evidence>
<dbReference type="AlphaFoldDB" id="A0A7W7HKU8"/>
<reference evidence="2 3" key="1">
    <citation type="submission" date="2020-08" db="EMBL/GenBank/DDBJ databases">
        <title>Sequencing the genomes of 1000 actinobacteria strains.</title>
        <authorList>
            <person name="Klenk H.-P."/>
        </authorList>
    </citation>
    <scope>NUCLEOTIDE SEQUENCE [LARGE SCALE GENOMIC DNA]</scope>
    <source>
        <strain evidence="2 3">DSM 43150</strain>
    </source>
</reference>
<dbReference type="Proteomes" id="UP000590511">
    <property type="component" value="Unassembled WGS sequence"/>
</dbReference>
<dbReference type="RefSeq" id="WP_188124266.1">
    <property type="nucleotide sequence ID" value="NZ_BOMP01000188.1"/>
</dbReference>
<proteinExistence type="predicted"/>
<dbReference type="EMBL" id="JACHNC010000001">
    <property type="protein sequence ID" value="MBB4752406.1"/>
    <property type="molecule type" value="Genomic_DNA"/>
</dbReference>
<accession>A0A7W7HKU8</accession>
<comment type="caution">
    <text evidence="2">The sequence shown here is derived from an EMBL/GenBank/DDBJ whole genome shotgun (WGS) entry which is preliminary data.</text>
</comment>